<keyword evidence="1" id="KW-0614">Plasmid</keyword>
<evidence type="ECO:0000313" key="2">
    <source>
        <dbReference type="Proteomes" id="UP000789617"/>
    </source>
</evidence>
<evidence type="ECO:0000313" key="1">
    <source>
        <dbReference type="EMBL" id="CAH6246108.1"/>
    </source>
</evidence>
<reference evidence="1" key="1">
    <citation type="submission" date="2022-05" db="EMBL/GenBank/DDBJ databases">
        <authorList>
            <person name="Alioto T."/>
            <person name="Alioto T."/>
            <person name="Gomez Garrido J."/>
        </authorList>
    </citation>
    <scope>NUCLEOTIDE SEQUENCE</scope>
    <source>
        <strain evidence="1">0</strain>
        <plasmid evidence="1">P1</plasmid>
    </source>
</reference>
<dbReference type="EMBL" id="OW969750">
    <property type="protein sequence ID" value="CAH6246108.1"/>
    <property type="molecule type" value="Genomic_DNA"/>
</dbReference>
<dbReference type="Proteomes" id="UP000789617">
    <property type="component" value="Plasmid P1"/>
</dbReference>
<organism evidence="1 2">
    <name type="scientific">Klebsiella variicola</name>
    <dbReference type="NCBI Taxonomy" id="244366"/>
    <lineage>
        <taxon>Bacteria</taxon>
        <taxon>Pseudomonadati</taxon>
        <taxon>Pseudomonadota</taxon>
        <taxon>Gammaproteobacteria</taxon>
        <taxon>Enterobacterales</taxon>
        <taxon>Enterobacteriaceae</taxon>
        <taxon>Klebsiella/Raoultella group</taxon>
        <taxon>Klebsiella</taxon>
        <taxon>Klebsiella pneumoniae complex</taxon>
    </lineage>
</organism>
<protein>
    <submittedName>
        <fullName evidence="1">Uncharacterized protein</fullName>
    </submittedName>
</protein>
<accession>A0A9P0VAZ8</accession>
<dbReference type="RefSeq" id="WP_250649801.1">
    <property type="nucleotide sequence ID" value="NZ_OW969750.1"/>
</dbReference>
<dbReference type="AlphaFoldDB" id="A0A9P0VAZ8"/>
<gene>
    <name evidence="1" type="ORF">AN2335V1_4794</name>
</gene>
<geneLocation type="plasmid" evidence="1 2">
    <name>P1</name>
</geneLocation>
<proteinExistence type="predicted"/>
<sequence>MANCGYLAVSPGQGWWKTRRALNRYDSEARCSLIISLHVPETDVDLLTPIQFNVDVLITNQIEITS</sequence>
<name>A0A9P0VAZ8_KLEVA</name>
<keyword evidence="2" id="KW-1185">Reference proteome</keyword>